<comment type="caution">
    <text evidence="3">The sequence shown here is derived from an EMBL/GenBank/DDBJ whole genome shotgun (WGS) entry which is preliminary data.</text>
</comment>
<sequence length="293" mass="31281">MKFSISAAVMASAMMVSSALADSVAIELANPQAKDQALSAMALPVPSRGILASVAIVGSDPSKAQLVLADGNKDLKLLAFDDVSRIALYELPESLKSADKVKFGNGSMLEPAQALYLDHDDQNKVSRLVSKDKRFQGKVLPLALYRVNHDGELPVAGSPIYNEAGDMVALVHQPAYDVEGCTYALPIEVLMRAIDVSQDQGRVARCWIGIAMELQNEAPVVVGVRPASPARKAGIVKGDVIISVGDRQTSDYADVVDAFYYLVSGEAVKFKVLRGTQLVELDVTPELVPGMTP</sequence>
<dbReference type="Gene3D" id="2.30.42.10">
    <property type="match status" value="1"/>
</dbReference>
<organism evidence="3 4">
    <name type="scientific">Persicirhabdus sediminis</name>
    <dbReference type="NCBI Taxonomy" id="454144"/>
    <lineage>
        <taxon>Bacteria</taxon>
        <taxon>Pseudomonadati</taxon>
        <taxon>Verrucomicrobiota</taxon>
        <taxon>Verrucomicrobiia</taxon>
        <taxon>Verrucomicrobiales</taxon>
        <taxon>Verrucomicrobiaceae</taxon>
        <taxon>Persicirhabdus</taxon>
    </lineage>
</organism>
<dbReference type="Pfam" id="PF13180">
    <property type="entry name" value="PDZ_2"/>
    <property type="match status" value="1"/>
</dbReference>
<dbReference type="InterPro" id="IPR036034">
    <property type="entry name" value="PDZ_sf"/>
</dbReference>
<evidence type="ECO:0000313" key="3">
    <source>
        <dbReference type="EMBL" id="MBK1792538.1"/>
    </source>
</evidence>
<evidence type="ECO:0000313" key="4">
    <source>
        <dbReference type="Proteomes" id="UP000624703"/>
    </source>
</evidence>
<dbReference type="GO" id="GO:0008233">
    <property type="term" value="F:peptidase activity"/>
    <property type="evidence" value="ECO:0007669"/>
    <property type="project" value="UniProtKB-KW"/>
</dbReference>
<dbReference type="Proteomes" id="UP000624703">
    <property type="component" value="Unassembled WGS sequence"/>
</dbReference>
<keyword evidence="1" id="KW-0732">Signal</keyword>
<feature type="domain" description="PDZ" evidence="2">
    <location>
        <begin position="206"/>
        <end position="276"/>
    </location>
</feature>
<dbReference type="InterPro" id="IPR001478">
    <property type="entry name" value="PDZ"/>
</dbReference>
<dbReference type="RefSeq" id="WP_200312552.1">
    <property type="nucleotide sequence ID" value="NZ_JAENIM010000046.1"/>
</dbReference>
<reference evidence="3" key="1">
    <citation type="submission" date="2021-01" db="EMBL/GenBank/DDBJ databases">
        <title>Modified the classification status of verrucomicrobia.</title>
        <authorList>
            <person name="Feng X."/>
        </authorList>
    </citation>
    <scope>NUCLEOTIDE SEQUENCE</scope>
    <source>
        <strain evidence="3">_KCTC 22039</strain>
    </source>
</reference>
<evidence type="ECO:0000259" key="2">
    <source>
        <dbReference type="SMART" id="SM00228"/>
    </source>
</evidence>
<dbReference type="AlphaFoldDB" id="A0A8J7MK80"/>
<feature type="signal peptide" evidence="1">
    <location>
        <begin position="1"/>
        <end position="21"/>
    </location>
</feature>
<proteinExistence type="predicted"/>
<name>A0A8J7MK80_9BACT</name>
<keyword evidence="4" id="KW-1185">Reference proteome</keyword>
<keyword evidence="3" id="KW-0378">Hydrolase</keyword>
<dbReference type="GO" id="GO:0006508">
    <property type="term" value="P:proteolysis"/>
    <property type="evidence" value="ECO:0007669"/>
    <property type="project" value="UniProtKB-KW"/>
</dbReference>
<dbReference type="SMART" id="SM00228">
    <property type="entry name" value="PDZ"/>
    <property type="match status" value="1"/>
</dbReference>
<gene>
    <name evidence="3" type="ORF">JIN82_15340</name>
</gene>
<accession>A0A8J7MK80</accession>
<protein>
    <submittedName>
        <fullName evidence="3">Serine protease</fullName>
    </submittedName>
</protein>
<keyword evidence="3" id="KW-0645">Protease</keyword>
<dbReference type="SUPFAM" id="SSF50156">
    <property type="entry name" value="PDZ domain-like"/>
    <property type="match status" value="1"/>
</dbReference>
<dbReference type="EMBL" id="JAENIM010000046">
    <property type="protein sequence ID" value="MBK1792538.1"/>
    <property type="molecule type" value="Genomic_DNA"/>
</dbReference>
<feature type="chain" id="PRO_5035205024" evidence="1">
    <location>
        <begin position="22"/>
        <end position="293"/>
    </location>
</feature>
<evidence type="ECO:0000256" key="1">
    <source>
        <dbReference type="SAM" id="SignalP"/>
    </source>
</evidence>